<dbReference type="Proteomes" id="UP000221101">
    <property type="component" value="Unassembled WGS sequence"/>
</dbReference>
<evidence type="ECO:0000313" key="2">
    <source>
        <dbReference type="Proteomes" id="UP000221101"/>
    </source>
</evidence>
<organism evidence="1 2">
    <name type="scientific">Xenorhabdus kozodoii</name>
    <dbReference type="NCBI Taxonomy" id="351676"/>
    <lineage>
        <taxon>Bacteria</taxon>
        <taxon>Pseudomonadati</taxon>
        <taxon>Pseudomonadota</taxon>
        <taxon>Gammaproteobacteria</taxon>
        <taxon>Enterobacterales</taxon>
        <taxon>Morganellaceae</taxon>
        <taxon>Xenorhabdus</taxon>
    </lineage>
</organism>
<comment type="caution">
    <text evidence="1">The sequence shown here is derived from an EMBL/GenBank/DDBJ whole genome shotgun (WGS) entry which is preliminary data.</text>
</comment>
<gene>
    <name evidence="1" type="ORF">Xkoz_03704</name>
</gene>
<dbReference type="OrthoDB" id="6444864at2"/>
<keyword evidence="2" id="KW-1185">Reference proteome</keyword>
<evidence type="ECO:0000313" key="1">
    <source>
        <dbReference type="EMBL" id="PHM68320.1"/>
    </source>
</evidence>
<accession>A0A2D0KY16</accession>
<dbReference type="RefSeq" id="WP_099143414.1">
    <property type="nucleotide sequence ID" value="NZ_CAWNOR010000083.1"/>
</dbReference>
<sequence>MNKLIGGKSYLQNILEVNEEMQAILVPLLTAVENEANSDTHVMLRAVRRLSMDQYEDINELDCILDSIIETKKTCSDLKIELELAKNAIERSRVLISNLIDAGEDDDTTTALVVISEYIIAAGQEIAQVRGIN</sequence>
<reference evidence="1 2" key="1">
    <citation type="journal article" date="2017" name="Nat. Microbiol.">
        <title>Natural product diversity associated with the nematode symbionts Photorhabdus and Xenorhabdus.</title>
        <authorList>
            <person name="Tobias N.J."/>
            <person name="Wolff H."/>
            <person name="Djahanschiri B."/>
            <person name="Grundmann F."/>
            <person name="Kronenwerth M."/>
            <person name="Shi Y.M."/>
            <person name="Simonyi S."/>
            <person name="Grun P."/>
            <person name="Shapiro-Ilan D."/>
            <person name="Pidot S.J."/>
            <person name="Stinear T.P."/>
            <person name="Ebersberger I."/>
            <person name="Bode H.B."/>
        </authorList>
    </citation>
    <scope>NUCLEOTIDE SEQUENCE [LARGE SCALE GENOMIC DNA]</scope>
    <source>
        <strain evidence="1 2">DSM 17907</strain>
    </source>
</reference>
<name>A0A2D0KY16_9GAMM</name>
<dbReference type="AlphaFoldDB" id="A0A2D0KY16"/>
<protein>
    <submittedName>
        <fullName evidence="1">Uncharacterized protein</fullName>
    </submittedName>
</protein>
<dbReference type="EMBL" id="NJCX01000047">
    <property type="protein sequence ID" value="PHM68320.1"/>
    <property type="molecule type" value="Genomic_DNA"/>
</dbReference>
<proteinExistence type="predicted"/>